<reference evidence="8" key="1">
    <citation type="journal article" date="2018" name="DNA Res.">
        <title>Multiple hybrid de novo genome assembly of finger millet, an orphan allotetraploid crop.</title>
        <authorList>
            <person name="Hatakeyama M."/>
            <person name="Aluri S."/>
            <person name="Balachadran M.T."/>
            <person name="Sivarajan S.R."/>
            <person name="Patrignani A."/>
            <person name="Gruter S."/>
            <person name="Poveda L."/>
            <person name="Shimizu-Inatsugi R."/>
            <person name="Baeten J."/>
            <person name="Francoijs K.J."/>
            <person name="Nataraja K.N."/>
            <person name="Reddy Y.A.N."/>
            <person name="Phadnis S."/>
            <person name="Ravikumar R.L."/>
            <person name="Schlapbach R."/>
            <person name="Sreeman S.M."/>
            <person name="Shimizu K.K."/>
        </authorList>
    </citation>
    <scope>NUCLEOTIDE SEQUENCE</scope>
</reference>
<keyword evidence="1 5" id="KW-0479">Metal-binding</keyword>
<dbReference type="GO" id="GO:0003729">
    <property type="term" value="F:mRNA binding"/>
    <property type="evidence" value="ECO:0007669"/>
    <property type="project" value="UniProtKB-ARBA"/>
</dbReference>
<feature type="domain" description="C3H1-type" evidence="7">
    <location>
        <begin position="59"/>
        <end position="87"/>
    </location>
</feature>
<gene>
    <name evidence="8" type="primary">gb26848</name>
    <name evidence="8" type="ORF">PR202_gb26848</name>
</gene>
<evidence type="ECO:0000256" key="5">
    <source>
        <dbReference type="PROSITE-ProRule" id="PRU00723"/>
    </source>
</evidence>
<keyword evidence="2 5" id="KW-0863">Zinc-finger</keyword>
<keyword evidence="3 5" id="KW-0862">Zinc</keyword>
<proteinExistence type="predicted"/>
<evidence type="ECO:0000313" key="8">
    <source>
        <dbReference type="EMBL" id="GJN37854.1"/>
    </source>
</evidence>
<dbReference type="SMART" id="SM00356">
    <property type="entry name" value="ZnF_C3H1"/>
    <property type="match status" value="5"/>
</dbReference>
<feature type="zinc finger region" description="C3H1-type" evidence="5">
    <location>
        <begin position="305"/>
        <end position="333"/>
    </location>
</feature>
<feature type="domain" description="C3H1-type" evidence="7">
    <location>
        <begin position="351"/>
        <end position="379"/>
    </location>
</feature>
<dbReference type="InterPro" id="IPR000571">
    <property type="entry name" value="Znf_CCCH"/>
</dbReference>
<feature type="domain" description="C3H1-type" evidence="7">
    <location>
        <begin position="108"/>
        <end position="136"/>
    </location>
</feature>
<accession>A0AAV5FQ73</accession>
<dbReference type="SUPFAM" id="SSF90229">
    <property type="entry name" value="CCCH zinc finger"/>
    <property type="match status" value="5"/>
</dbReference>
<evidence type="ECO:0000256" key="4">
    <source>
        <dbReference type="ARBA" id="ARBA00023125"/>
    </source>
</evidence>
<dbReference type="GO" id="GO:0008270">
    <property type="term" value="F:zinc ion binding"/>
    <property type="evidence" value="ECO:0007669"/>
    <property type="project" value="UniProtKB-KW"/>
</dbReference>
<organism evidence="8 9">
    <name type="scientific">Eleusine coracana subsp. coracana</name>
    <dbReference type="NCBI Taxonomy" id="191504"/>
    <lineage>
        <taxon>Eukaryota</taxon>
        <taxon>Viridiplantae</taxon>
        <taxon>Streptophyta</taxon>
        <taxon>Embryophyta</taxon>
        <taxon>Tracheophyta</taxon>
        <taxon>Spermatophyta</taxon>
        <taxon>Magnoliopsida</taxon>
        <taxon>Liliopsida</taxon>
        <taxon>Poales</taxon>
        <taxon>Poaceae</taxon>
        <taxon>PACMAD clade</taxon>
        <taxon>Chloridoideae</taxon>
        <taxon>Cynodonteae</taxon>
        <taxon>Eleusininae</taxon>
        <taxon>Eleusine</taxon>
    </lineage>
</organism>
<name>A0AAV5FQ73_ELECO</name>
<dbReference type="Pfam" id="PF00642">
    <property type="entry name" value="zf-CCCH"/>
    <property type="match status" value="5"/>
</dbReference>
<protein>
    <recommendedName>
        <fullName evidence="7">C3H1-type domain-containing protein</fullName>
    </recommendedName>
</protein>
<evidence type="ECO:0000256" key="2">
    <source>
        <dbReference type="ARBA" id="ARBA00022771"/>
    </source>
</evidence>
<dbReference type="PANTHER" id="PTHR12506">
    <property type="entry name" value="PROTEIN PHOSPHATASE RELATED"/>
    <property type="match status" value="1"/>
</dbReference>
<dbReference type="Proteomes" id="UP001054889">
    <property type="component" value="Unassembled WGS sequence"/>
</dbReference>
<evidence type="ECO:0000256" key="3">
    <source>
        <dbReference type="ARBA" id="ARBA00022833"/>
    </source>
</evidence>
<feature type="zinc finger region" description="C3H1-type" evidence="5">
    <location>
        <begin position="108"/>
        <end position="136"/>
    </location>
</feature>
<feature type="region of interest" description="Disordered" evidence="6">
    <location>
        <begin position="254"/>
        <end position="274"/>
    </location>
</feature>
<feature type="zinc finger region" description="C3H1-type" evidence="5">
    <location>
        <begin position="59"/>
        <end position="87"/>
    </location>
</feature>
<feature type="zinc finger region" description="C3H1-type" evidence="5">
    <location>
        <begin position="351"/>
        <end position="379"/>
    </location>
</feature>
<dbReference type="InterPro" id="IPR036855">
    <property type="entry name" value="Znf_CCCH_sf"/>
</dbReference>
<evidence type="ECO:0000313" key="9">
    <source>
        <dbReference type="Proteomes" id="UP001054889"/>
    </source>
</evidence>
<dbReference type="GO" id="GO:0003677">
    <property type="term" value="F:DNA binding"/>
    <property type="evidence" value="ECO:0007669"/>
    <property type="project" value="UniProtKB-KW"/>
</dbReference>
<reference evidence="8" key="2">
    <citation type="submission" date="2021-12" db="EMBL/GenBank/DDBJ databases">
        <title>Resequencing data analysis of finger millet.</title>
        <authorList>
            <person name="Hatakeyama M."/>
            <person name="Aluri S."/>
            <person name="Balachadran M.T."/>
            <person name="Sivarajan S.R."/>
            <person name="Poveda L."/>
            <person name="Shimizu-Inatsugi R."/>
            <person name="Schlapbach R."/>
            <person name="Sreeman S.M."/>
            <person name="Shimizu K.K."/>
        </authorList>
    </citation>
    <scope>NUCLEOTIDE SEQUENCE</scope>
</reference>
<feature type="domain" description="C3H1-type" evidence="7">
    <location>
        <begin position="305"/>
        <end position="333"/>
    </location>
</feature>
<feature type="domain" description="C3H1-type" evidence="7">
    <location>
        <begin position="152"/>
        <end position="180"/>
    </location>
</feature>
<dbReference type="AlphaFoldDB" id="A0AAV5FQ73"/>
<sequence length="464" mass="49962">MEPHGGGKGGGGPDTGLEGFWISTLRAVPHRRAVCFGSAESLQRLGLGGDEAAGKLPERPGEADCTYYLRTGACAYGERCRYNHPRDRRAAAVNGVGRTTSLVEYPERPGQPLCEYYVKNGTCKFGSNCKYDHPREGGFVPVALNRSGYPLRVGENECSYYIKTGYCKFGATCKFHHPELGVAEASNIYPPVQQSTISSTHPYPHLASLQMGRPPFVPGSFLPGSYPPMMLPSTVMPMQGWNPYIAPMNQTTPAGGQQTVQAGPPYGLPHQGPTSSVTYGSQYAPLYPSTGLSSSNKQGHGFPERPGQPECEHYMKTGTCKFGPTCKYHHPQYFTAPNSNYMLNFLGLPLRPGSQPCAYYAQHGFCKFGPACKFDHPIGSLSYSPAVSSLSDVPVAPYPFGFPVGPMARSSSDLRPQYNTLNKESSANQLLGTTYGHAGSVSKVYAPHTLIRSPASTAAGMQAS</sequence>
<dbReference type="InterPro" id="IPR050974">
    <property type="entry name" value="Plant_ZF_CCCH"/>
</dbReference>
<evidence type="ECO:0000256" key="6">
    <source>
        <dbReference type="SAM" id="MobiDB-lite"/>
    </source>
</evidence>
<dbReference type="Gene3D" id="2.30.30.1190">
    <property type="match status" value="1"/>
</dbReference>
<dbReference type="PANTHER" id="PTHR12506:SF41">
    <property type="entry name" value="ZINC FINGER CCCH DOMAIN-CONTAINING PROTEIN 58"/>
    <property type="match status" value="1"/>
</dbReference>
<feature type="zinc finger region" description="C3H1-type" evidence="5">
    <location>
        <begin position="152"/>
        <end position="180"/>
    </location>
</feature>
<evidence type="ECO:0000259" key="7">
    <source>
        <dbReference type="PROSITE" id="PS50103"/>
    </source>
</evidence>
<comment type="caution">
    <text evidence="8">The sequence shown here is derived from an EMBL/GenBank/DDBJ whole genome shotgun (WGS) entry which is preliminary data.</text>
</comment>
<keyword evidence="9" id="KW-1185">Reference proteome</keyword>
<dbReference type="PROSITE" id="PS50103">
    <property type="entry name" value="ZF_C3H1"/>
    <property type="match status" value="5"/>
</dbReference>
<evidence type="ECO:0000256" key="1">
    <source>
        <dbReference type="ARBA" id="ARBA00022723"/>
    </source>
</evidence>
<dbReference type="EMBL" id="BQKI01000095">
    <property type="protein sequence ID" value="GJN37854.1"/>
    <property type="molecule type" value="Genomic_DNA"/>
</dbReference>
<dbReference type="Gene3D" id="4.10.1000.10">
    <property type="entry name" value="Zinc finger, CCCH-type"/>
    <property type="match status" value="2"/>
</dbReference>
<keyword evidence="4" id="KW-0238">DNA-binding</keyword>